<reference evidence="1 2" key="1">
    <citation type="submission" date="2018-05" db="EMBL/GenBank/DDBJ databases">
        <title>Genomic Encyclopedia of Type Strains, Phase IV (KMG-IV): sequencing the most valuable type-strain genomes for metagenomic binning, comparative biology and taxonomic classification.</title>
        <authorList>
            <person name="Goeker M."/>
        </authorList>
    </citation>
    <scope>NUCLEOTIDE SEQUENCE [LARGE SCALE GENOMIC DNA]</scope>
    <source>
        <strain evidence="1 2">DSM 103371</strain>
    </source>
</reference>
<evidence type="ECO:0000313" key="1">
    <source>
        <dbReference type="EMBL" id="PWK58360.1"/>
    </source>
</evidence>
<dbReference type="Proteomes" id="UP000245390">
    <property type="component" value="Unassembled WGS sequence"/>
</dbReference>
<evidence type="ECO:0008006" key="3">
    <source>
        <dbReference type="Google" id="ProtNLM"/>
    </source>
</evidence>
<comment type="caution">
    <text evidence="1">The sequence shown here is derived from an EMBL/GenBank/DDBJ whole genome shotgun (WGS) entry which is preliminary data.</text>
</comment>
<dbReference type="EMBL" id="QGGV01000001">
    <property type="protein sequence ID" value="PWK58360.1"/>
    <property type="molecule type" value="Genomic_DNA"/>
</dbReference>
<proteinExistence type="predicted"/>
<dbReference type="KEGG" id="salo:EF888_02330"/>
<dbReference type="RefSeq" id="WP_109757268.1">
    <property type="nucleotide sequence ID" value="NZ_CP034588.1"/>
</dbReference>
<dbReference type="SUPFAM" id="SSF46955">
    <property type="entry name" value="Putative DNA-binding domain"/>
    <property type="match status" value="1"/>
</dbReference>
<dbReference type="AlphaFoldDB" id="A0A316GG46"/>
<keyword evidence="2" id="KW-1185">Reference proteome</keyword>
<name>A0A316GG46_9RHOB</name>
<evidence type="ECO:0000313" key="2">
    <source>
        <dbReference type="Proteomes" id="UP000245390"/>
    </source>
</evidence>
<dbReference type="OrthoDB" id="9806994at2"/>
<sequence length="90" mass="10253">MAHKELSVEDMTFEQHCELFNYTPKKRPITSKELADLRGVSERTVEGDRVRGVGPRYFQPPGTRRVMYSERDVLAWLVSGAKHSTSENAA</sequence>
<dbReference type="InterPro" id="IPR009061">
    <property type="entry name" value="DNA-bd_dom_put_sf"/>
</dbReference>
<protein>
    <recommendedName>
        <fullName evidence="3">Helix-turn-helix protein</fullName>
    </recommendedName>
</protein>
<gene>
    <name evidence="1" type="ORF">C8D95_101173</name>
</gene>
<organism evidence="1 2">
    <name type="scientific">Silicimonas algicola</name>
    <dbReference type="NCBI Taxonomy" id="1826607"/>
    <lineage>
        <taxon>Bacteria</taxon>
        <taxon>Pseudomonadati</taxon>
        <taxon>Pseudomonadota</taxon>
        <taxon>Alphaproteobacteria</taxon>
        <taxon>Rhodobacterales</taxon>
        <taxon>Paracoccaceae</taxon>
    </lineage>
</organism>
<accession>A0A316GG46</accession>